<reference evidence="2 3" key="1">
    <citation type="journal article" date="2012" name="BMC Genomics">
        <title>Comparative genomics of the white-rot fungi, Phanerochaete carnosa and P. chrysosporium, to elucidate the genetic basis of the distinct wood types they colonize.</title>
        <authorList>
            <person name="Suzuki H."/>
            <person name="MacDonald J."/>
            <person name="Syed K."/>
            <person name="Salamov A."/>
            <person name="Hori C."/>
            <person name="Aerts A."/>
            <person name="Henrissat B."/>
            <person name="Wiebenga A."/>
            <person name="vanKuyk P.A."/>
            <person name="Barry K."/>
            <person name="Lindquist E."/>
            <person name="LaButti K."/>
            <person name="Lapidus A."/>
            <person name="Lucas S."/>
            <person name="Coutinho P."/>
            <person name="Gong Y."/>
            <person name="Samejima M."/>
            <person name="Mahadevan R."/>
            <person name="Abou-Zaid M."/>
            <person name="de Vries R.P."/>
            <person name="Igarashi K."/>
            <person name="Yadav J.S."/>
            <person name="Grigoriev I.V."/>
            <person name="Master E.R."/>
        </authorList>
    </citation>
    <scope>NUCLEOTIDE SEQUENCE [LARGE SCALE GENOMIC DNA]</scope>
    <source>
        <strain evidence="2 3">HHB-10118-sp</strain>
    </source>
</reference>
<accession>K5USL3</accession>
<gene>
    <name evidence="2" type="ORF">PHACADRAFT_261589</name>
</gene>
<evidence type="ECO:0000313" key="3">
    <source>
        <dbReference type="Proteomes" id="UP000008370"/>
    </source>
</evidence>
<name>K5USL3_PHACS</name>
<dbReference type="RefSeq" id="XP_007399229.1">
    <property type="nucleotide sequence ID" value="XM_007399167.1"/>
</dbReference>
<dbReference type="KEGG" id="pco:PHACADRAFT_261589"/>
<dbReference type="OrthoDB" id="3216045at2759"/>
<evidence type="ECO:0000256" key="1">
    <source>
        <dbReference type="SAM" id="MobiDB-lite"/>
    </source>
</evidence>
<sequence>MTMLLHDEGSGPEGLCARSNASSSPHLGTAALLSRQKGGGGGGGAGAGAGAMAQSHALQYGGAGDVSPTTACFSVASGSPASLRLQPEHEVLLADMQSLDLHAPAGEDAHEYWTHHGLS</sequence>
<dbReference type="InParanoid" id="K5USL3"/>
<proteinExistence type="predicted"/>
<protein>
    <submittedName>
        <fullName evidence="2">Uncharacterized protein</fullName>
    </submittedName>
</protein>
<evidence type="ECO:0000313" key="2">
    <source>
        <dbReference type="EMBL" id="EKM52901.1"/>
    </source>
</evidence>
<dbReference type="GeneID" id="18918031"/>
<dbReference type="HOGENOM" id="CLU_2062316_0_0_1"/>
<keyword evidence="3" id="KW-1185">Reference proteome</keyword>
<feature type="compositionally biased region" description="Gly residues" evidence="1">
    <location>
        <begin position="37"/>
        <end position="49"/>
    </location>
</feature>
<dbReference type="Proteomes" id="UP000008370">
    <property type="component" value="Unassembled WGS sequence"/>
</dbReference>
<dbReference type="EMBL" id="JH930475">
    <property type="protein sequence ID" value="EKM52901.1"/>
    <property type="molecule type" value="Genomic_DNA"/>
</dbReference>
<feature type="region of interest" description="Disordered" evidence="1">
    <location>
        <begin position="1"/>
        <end position="51"/>
    </location>
</feature>
<organism evidence="2 3">
    <name type="scientific">Phanerochaete carnosa (strain HHB-10118-sp)</name>
    <name type="common">White-rot fungus</name>
    <name type="synonym">Peniophora carnosa</name>
    <dbReference type="NCBI Taxonomy" id="650164"/>
    <lineage>
        <taxon>Eukaryota</taxon>
        <taxon>Fungi</taxon>
        <taxon>Dikarya</taxon>
        <taxon>Basidiomycota</taxon>
        <taxon>Agaricomycotina</taxon>
        <taxon>Agaricomycetes</taxon>
        <taxon>Polyporales</taxon>
        <taxon>Phanerochaetaceae</taxon>
        <taxon>Phanerochaete</taxon>
    </lineage>
</organism>
<dbReference type="AlphaFoldDB" id="K5USL3"/>